<dbReference type="Gene3D" id="1.20.144.10">
    <property type="entry name" value="Phosphatidic acid phosphatase type 2/haloperoxidase"/>
    <property type="match status" value="1"/>
</dbReference>
<name>A0ABD5W0N5_9EURY</name>
<feature type="transmembrane region" description="Helical" evidence="1">
    <location>
        <begin position="183"/>
        <end position="202"/>
    </location>
</feature>
<dbReference type="InterPro" id="IPR036938">
    <property type="entry name" value="PAP2/HPO_sf"/>
</dbReference>
<sequence length="227" mass="23948">MARGVGAVDIIQTTLPDWVALVAALVTQLGDAWFLTLLLISLVVTQRERREGILAVGGMLAVAIGLYRTLKHIFERPRPNEEWFDPGLLPDVLEPLYEGAAYATGYGFPSGHATSVTVAYLGLAVVLTVGTRRQRFGVAGVVVALVSASRVALGVHYLVDVVAGVALGAVVLAVGLQECGPRLSLSQIFGMGIAASLCYLVASGGRIESVLLLCLTAGLFVGWRYRG</sequence>
<dbReference type="Pfam" id="PF01569">
    <property type="entry name" value="PAP2"/>
    <property type="match status" value="1"/>
</dbReference>
<evidence type="ECO:0000256" key="1">
    <source>
        <dbReference type="SAM" id="Phobius"/>
    </source>
</evidence>
<feature type="transmembrane region" description="Helical" evidence="1">
    <location>
        <begin position="18"/>
        <end position="40"/>
    </location>
</feature>
<dbReference type="SMART" id="SM00014">
    <property type="entry name" value="acidPPc"/>
    <property type="match status" value="1"/>
</dbReference>
<dbReference type="RefSeq" id="WP_267163338.1">
    <property type="nucleotide sequence ID" value="NZ_CP112972.1"/>
</dbReference>
<organism evidence="3 4">
    <name type="scientific">Halovenus salina</name>
    <dbReference type="NCBI Taxonomy" id="1510225"/>
    <lineage>
        <taxon>Archaea</taxon>
        <taxon>Methanobacteriati</taxon>
        <taxon>Methanobacteriota</taxon>
        <taxon>Stenosarchaea group</taxon>
        <taxon>Halobacteria</taxon>
        <taxon>Halobacteriales</taxon>
        <taxon>Haloarculaceae</taxon>
        <taxon>Halovenus</taxon>
    </lineage>
</organism>
<dbReference type="AlphaFoldDB" id="A0ABD5W0N5"/>
<proteinExistence type="predicted"/>
<evidence type="ECO:0000313" key="4">
    <source>
        <dbReference type="Proteomes" id="UP001596445"/>
    </source>
</evidence>
<dbReference type="Proteomes" id="UP001596445">
    <property type="component" value="Unassembled WGS sequence"/>
</dbReference>
<evidence type="ECO:0000259" key="2">
    <source>
        <dbReference type="SMART" id="SM00014"/>
    </source>
</evidence>
<keyword evidence="4" id="KW-1185">Reference proteome</keyword>
<dbReference type="SUPFAM" id="SSF48317">
    <property type="entry name" value="Acid phosphatase/Vanadium-dependent haloperoxidase"/>
    <property type="match status" value="1"/>
</dbReference>
<feature type="transmembrane region" description="Helical" evidence="1">
    <location>
        <begin position="52"/>
        <end position="70"/>
    </location>
</feature>
<reference evidence="3 4" key="1">
    <citation type="journal article" date="2019" name="Int. J. Syst. Evol. Microbiol.">
        <title>The Global Catalogue of Microorganisms (GCM) 10K type strain sequencing project: providing services to taxonomists for standard genome sequencing and annotation.</title>
        <authorList>
            <consortium name="The Broad Institute Genomics Platform"/>
            <consortium name="The Broad Institute Genome Sequencing Center for Infectious Disease"/>
            <person name="Wu L."/>
            <person name="Ma J."/>
        </authorList>
    </citation>
    <scope>NUCLEOTIDE SEQUENCE [LARGE SCALE GENOMIC DNA]</scope>
    <source>
        <strain evidence="3 4">JCM 30072</strain>
    </source>
</reference>
<accession>A0ABD5W0N5</accession>
<keyword evidence="1" id="KW-0472">Membrane</keyword>
<evidence type="ECO:0000313" key="3">
    <source>
        <dbReference type="EMBL" id="MFC7057572.1"/>
    </source>
</evidence>
<comment type="caution">
    <text evidence="3">The sequence shown here is derived from an EMBL/GenBank/DDBJ whole genome shotgun (WGS) entry which is preliminary data.</text>
</comment>
<feature type="domain" description="Phosphatidic acid phosphatase type 2/haloperoxidase" evidence="2">
    <location>
        <begin position="56"/>
        <end position="176"/>
    </location>
</feature>
<dbReference type="EMBL" id="JBHSZI010000001">
    <property type="protein sequence ID" value="MFC7057572.1"/>
    <property type="molecule type" value="Genomic_DNA"/>
</dbReference>
<dbReference type="PANTHER" id="PTHR14969">
    <property type="entry name" value="SPHINGOSINE-1-PHOSPHATE PHOSPHOHYDROLASE"/>
    <property type="match status" value="1"/>
</dbReference>
<dbReference type="GeneID" id="76629451"/>
<gene>
    <name evidence="3" type="ORF">ACFQQG_04520</name>
</gene>
<protein>
    <submittedName>
        <fullName evidence="3">Phosphatase PAP2 family protein</fullName>
    </submittedName>
</protein>
<feature type="transmembrane region" description="Helical" evidence="1">
    <location>
        <begin position="112"/>
        <end position="129"/>
    </location>
</feature>
<feature type="transmembrane region" description="Helical" evidence="1">
    <location>
        <begin position="208"/>
        <end position="225"/>
    </location>
</feature>
<feature type="transmembrane region" description="Helical" evidence="1">
    <location>
        <begin position="159"/>
        <end position="176"/>
    </location>
</feature>
<dbReference type="PANTHER" id="PTHR14969:SF13">
    <property type="entry name" value="AT30094P"/>
    <property type="match status" value="1"/>
</dbReference>
<keyword evidence="1" id="KW-0812">Transmembrane</keyword>
<dbReference type="InterPro" id="IPR000326">
    <property type="entry name" value="PAP2/HPO"/>
</dbReference>
<keyword evidence="1" id="KW-1133">Transmembrane helix</keyword>